<feature type="transmembrane region" description="Helical" evidence="2">
    <location>
        <begin position="21"/>
        <end position="43"/>
    </location>
</feature>
<keyword evidence="2" id="KW-0812">Transmembrane</keyword>
<accession>A0A7X6DAZ9</accession>
<dbReference type="EMBL" id="JAAVMB010000019">
    <property type="protein sequence ID" value="NKC69076.1"/>
    <property type="molecule type" value="Genomic_DNA"/>
</dbReference>
<evidence type="ECO:0000256" key="2">
    <source>
        <dbReference type="SAM" id="Phobius"/>
    </source>
</evidence>
<gene>
    <name evidence="3" type="ORF">HED35_13345</name>
</gene>
<evidence type="ECO:0000256" key="1">
    <source>
        <dbReference type="SAM" id="Coils"/>
    </source>
</evidence>
<keyword evidence="2" id="KW-1133">Transmembrane helix</keyword>
<comment type="caution">
    <text evidence="3">The sequence shown here is derived from an EMBL/GenBank/DDBJ whole genome shotgun (WGS) entry which is preliminary data.</text>
</comment>
<dbReference type="Proteomes" id="UP000521358">
    <property type="component" value="Unassembled WGS sequence"/>
</dbReference>
<proteinExistence type="predicted"/>
<keyword evidence="1" id="KW-0175">Coiled coil</keyword>
<reference evidence="3 4" key="1">
    <citation type="submission" date="2020-03" db="EMBL/GenBank/DDBJ databases">
        <title>Bacterial samples isolated from urine from healthy bovine heifers (Gyr breed).</title>
        <authorList>
            <person name="Giannattasio-Ferraz S."/>
            <person name="Maskeri L."/>
            <person name="Penido A."/>
            <person name="Barbosa-Stancioli E.F."/>
            <person name="Putonti C."/>
        </authorList>
    </citation>
    <scope>NUCLEOTIDE SEQUENCE [LARGE SCALE GENOMIC DNA]</scope>
    <source>
        <strain evidence="3 4">UFMG-H7</strain>
    </source>
</reference>
<organism evidence="3 4">
    <name type="scientific">Vagococcus fluvialis</name>
    <dbReference type="NCBI Taxonomy" id="2738"/>
    <lineage>
        <taxon>Bacteria</taxon>
        <taxon>Bacillati</taxon>
        <taxon>Bacillota</taxon>
        <taxon>Bacilli</taxon>
        <taxon>Lactobacillales</taxon>
        <taxon>Enterococcaceae</taxon>
        <taxon>Vagococcus</taxon>
    </lineage>
</organism>
<name>A0A7X6DAZ9_9ENTE</name>
<sequence>MKIFDFFNKKKKNQFSRNNERYYKIVIGLIISSYLFIFGLNFLNPNEGKFLATENGEVIQAEMGGQFKVIDRYYDKKNQRYQVILWLAGDRQLKEDYQLELSAKSVTKVNLNEEKKSKVTRIGRQYFSIVVSDIPENYEAVRTELTIKKESTTSESDVESTVKLYSKDSQTSQQTIENSENYFKEQAKEVQLSQLDLEVSDLKNLNKTLRADIEKTEKLTKDIEADMVLQLSEEREESSRVIEENKSLIAQKENEILENLEKMNELEENKKQVEANF</sequence>
<dbReference type="AlphaFoldDB" id="A0A7X6DAZ9"/>
<evidence type="ECO:0000313" key="3">
    <source>
        <dbReference type="EMBL" id="NKC69076.1"/>
    </source>
</evidence>
<protein>
    <submittedName>
        <fullName evidence="3">Uncharacterized protein</fullName>
    </submittedName>
</protein>
<keyword evidence="2" id="KW-0472">Membrane</keyword>
<dbReference type="RefSeq" id="WP_167808119.1">
    <property type="nucleotide sequence ID" value="NZ_JAAVMB010000019.1"/>
</dbReference>
<evidence type="ECO:0000313" key="4">
    <source>
        <dbReference type="Proteomes" id="UP000521358"/>
    </source>
</evidence>
<feature type="coiled-coil region" evidence="1">
    <location>
        <begin position="192"/>
        <end position="276"/>
    </location>
</feature>